<reference evidence="1 2" key="1">
    <citation type="submission" date="2016-11" db="EMBL/GenBank/DDBJ databases">
        <title>The macronuclear genome of Stentor coeruleus: a giant cell with tiny introns.</title>
        <authorList>
            <person name="Slabodnick M."/>
            <person name="Ruby J.G."/>
            <person name="Reiff S.B."/>
            <person name="Swart E.C."/>
            <person name="Gosai S."/>
            <person name="Prabakaran S."/>
            <person name="Witkowska E."/>
            <person name="Larue G.E."/>
            <person name="Fisher S."/>
            <person name="Freeman R.M."/>
            <person name="Gunawardena J."/>
            <person name="Chu W."/>
            <person name="Stover N.A."/>
            <person name="Gregory B.D."/>
            <person name="Nowacki M."/>
            <person name="Derisi J."/>
            <person name="Roy S.W."/>
            <person name="Marshall W.F."/>
            <person name="Sood P."/>
        </authorList>
    </citation>
    <scope>NUCLEOTIDE SEQUENCE [LARGE SCALE GENOMIC DNA]</scope>
    <source>
        <strain evidence="1">WM001</strain>
    </source>
</reference>
<protein>
    <submittedName>
        <fullName evidence="1">Uncharacterized protein</fullName>
    </submittedName>
</protein>
<sequence>MNPQKNSEPKFSDLSRTQIFNTTGFIRKPLKGDPTSLCVSALPIIKREVKRRLTRKELCCVQDFELETYIIELALLHSSHFKSTTTEELILGIVAKLRGDLKFWINGSAIYDQIKQLGEYKPDETENVSDLSQNIENTSISYLSLRNHISSFSSQTLFPVNRFMKIPRLPLIVFPMVFQFIKSISPKTPEDIEKVADFYLQNLIYTSLIRAKHHFKIELTNREINNFQKNEKFRRNLKSRPEKAKKMTDFSNISHLGPDAIMFFEKFQNFCDEEGMNLSGVFDKFNEMRCIEENTLALCLEYTSKGYLQYITEEGPCAERAIQMSGRKLDDSIAFFHYDTSQLFSKEIDYQLVSELECYIWSQGQSPGLSTELMFYKKDDPIGKVASKIMEIYESPEEKLKRSYKYFSKERTEWNPEDYEKFYAAMKIYNNEQLANKKIAKFMGQNIDPNHVRYERQLYNKRMKVENLDKFSNSIED</sequence>
<comment type="caution">
    <text evidence="1">The sequence shown here is derived from an EMBL/GenBank/DDBJ whole genome shotgun (WGS) entry which is preliminary data.</text>
</comment>
<dbReference type="OrthoDB" id="295789at2759"/>
<gene>
    <name evidence="1" type="ORF">SteCoe_35638</name>
</gene>
<evidence type="ECO:0000313" key="2">
    <source>
        <dbReference type="Proteomes" id="UP000187209"/>
    </source>
</evidence>
<keyword evidence="2" id="KW-1185">Reference proteome</keyword>
<organism evidence="1 2">
    <name type="scientific">Stentor coeruleus</name>
    <dbReference type="NCBI Taxonomy" id="5963"/>
    <lineage>
        <taxon>Eukaryota</taxon>
        <taxon>Sar</taxon>
        <taxon>Alveolata</taxon>
        <taxon>Ciliophora</taxon>
        <taxon>Postciliodesmatophora</taxon>
        <taxon>Heterotrichea</taxon>
        <taxon>Heterotrichida</taxon>
        <taxon>Stentoridae</taxon>
        <taxon>Stentor</taxon>
    </lineage>
</organism>
<dbReference type="AlphaFoldDB" id="A0A1R2AS52"/>
<proteinExistence type="predicted"/>
<name>A0A1R2AS52_9CILI</name>
<dbReference type="EMBL" id="MPUH01001536">
    <property type="protein sequence ID" value="OMJ67250.1"/>
    <property type="molecule type" value="Genomic_DNA"/>
</dbReference>
<evidence type="ECO:0000313" key="1">
    <source>
        <dbReference type="EMBL" id="OMJ67250.1"/>
    </source>
</evidence>
<accession>A0A1R2AS52</accession>
<dbReference type="Proteomes" id="UP000187209">
    <property type="component" value="Unassembled WGS sequence"/>
</dbReference>